<reference evidence="8" key="1">
    <citation type="submission" date="2016-06" db="UniProtKB">
        <authorList>
            <consortium name="WormBaseParasite"/>
        </authorList>
    </citation>
    <scope>IDENTIFICATION</scope>
</reference>
<proteinExistence type="inferred from homology"/>
<dbReference type="Pfam" id="PF01060">
    <property type="entry name" value="TTR-52"/>
    <property type="match status" value="1"/>
</dbReference>
<dbReference type="GO" id="GO:0009986">
    <property type="term" value="C:cell surface"/>
    <property type="evidence" value="ECO:0007669"/>
    <property type="project" value="InterPro"/>
</dbReference>
<dbReference type="WBParaSite" id="TCNE_0000629201-mRNA-1">
    <property type="protein sequence ID" value="TCNE_0000629201-mRNA-1"/>
    <property type="gene ID" value="TCNE_0000629201"/>
</dbReference>
<dbReference type="InterPro" id="IPR038479">
    <property type="entry name" value="Transthyretin-like_sf"/>
</dbReference>
<dbReference type="EMBL" id="UYWY01019467">
    <property type="protein sequence ID" value="VDM37600.1"/>
    <property type="molecule type" value="Genomic_DNA"/>
</dbReference>
<name>A0A183UCS2_TOXCA</name>
<gene>
    <name evidence="6" type="ORF">TCNE_LOCUS6292</name>
</gene>
<evidence type="ECO:0000256" key="4">
    <source>
        <dbReference type="ARBA" id="ARBA00022729"/>
    </source>
</evidence>
<keyword evidence="5" id="KW-1133">Transmembrane helix</keyword>
<evidence type="ECO:0000313" key="6">
    <source>
        <dbReference type="EMBL" id="VDM37600.1"/>
    </source>
</evidence>
<evidence type="ECO:0000256" key="3">
    <source>
        <dbReference type="ARBA" id="ARBA00022525"/>
    </source>
</evidence>
<evidence type="ECO:0000313" key="7">
    <source>
        <dbReference type="Proteomes" id="UP000050794"/>
    </source>
</evidence>
<evidence type="ECO:0000256" key="2">
    <source>
        <dbReference type="ARBA" id="ARBA00010112"/>
    </source>
</evidence>
<reference evidence="6 7" key="2">
    <citation type="submission" date="2018-11" db="EMBL/GenBank/DDBJ databases">
        <authorList>
            <consortium name="Pathogen Informatics"/>
        </authorList>
    </citation>
    <scope>NUCLEOTIDE SEQUENCE [LARGE SCALE GENOMIC DNA]</scope>
</reference>
<evidence type="ECO:0000313" key="8">
    <source>
        <dbReference type="WBParaSite" id="TCNE_0000629201-mRNA-1"/>
    </source>
</evidence>
<dbReference type="AlphaFoldDB" id="A0A183UCS2"/>
<dbReference type="GO" id="GO:0005576">
    <property type="term" value="C:extracellular region"/>
    <property type="evidence" value="ECO:0007669"/>
    <property type="project" value="UniProtKB-SubCell"/>
</dbReference>
<evidence type="ECO:0000256" key="5">
    <source>
        <dbReference type="SAM" id="Phobius"/>
    </source>
</evidence>
<sequence length="283" mass="31671">MIRDDVFEAQAGSLPSQLEALKAASEHNEERMKPLLLACLVVVATADVPKFAQSITTRSTGAKGTFLCGKNPAGDVKVRLFRNYTDEPNEILAFTTSSAVTGKFNLEGHTAGRSNGDIEPFIRIYHRCDMDPKKKDYRTFGIKFPKSFVSIGRIARKPYDIGTMNLEVIFLDLLLLLLWALFVAVMADLPKFASAITTRSTGVKGTVLCGNQPADDVKIRLYRIHTDGFRTFGMKFSKEFVTVGRFSRRPYDVGTINLEVIYPKEKHVKEFQEQPVPTFDTFA</sequence>
<keyword evidence="5" id="KW-0812">Transmembrane</keyword>
<dbReference type="InterPro" id="IPR001534">
    <property type="entry name" value="Transthyretin-like"/>
</dbReference>
<organism evidence="7 8">
    <name type="scientific">Toxocara canis</name>
    <name type="common">Canine roundworm</name>
    <dbReference type="NCBI Taxonomy" id="6265"/>
    <lineage>
        <taxon>Eukaryota</taxon>
        <taxon>Metazoa</taxon>
        <taxon>Ecdysozoa</taxon>
        <taxon>Nematoda</taxon>
        <taxon>Chromadorea</taxon>
        <taxon>Rhabditida</taxon>
        <taxon>Spirurina</taxon>
        <taxon>Ascaridomorpha</taxon>
        <taxon>Ascaridoidea</taxon>
        <taxon>Toxocaridae</taxon>
        <taxon>Toxocara</taxon>
    </lineage>
</organism>
<dbReference type="PANTHER" id="PTHR21700">
    <property type="entry name" value="TRANSTHYRETIN-LIKE FAMILY PROTEIN-RELATED"/>
    <property type="match status" value="1"/>
</dbReference>
<dbReference type="Gene3D" id="2.60.40.3330">
    <property type="match status" value="1"/>
</dbReference>
<accession>A0A183UCS2</accession>
<protein>
    <submittedName>
        <fullName evidence="8">Transthyretin-like family protein</fullName>
    </submittedName>
</protein>
<keyword evidence="4" id="KW-0732">Signal</keyword>
<keyword evidence="3" id="KW-0964">Secreted</keyword>
<keyword evidence="7" id="KW-1185">Reference proteome</keyword>
<dbReference type="Proteomes" id="UP000050794">
    <property type="component" value="Unassembled WGS sequence"/>
</dbReference>
<comment type="similarity">
    <text evidence="2">Belongs to the nematode transthyretin-like family.</text>
</comment>
<keyword evidence="5" id="KW-0472">Membrane</keyword>
<feature type="transmembrane region" description="Helical" evidence="5">
    <location>
        <begin position="168"/>
        <end position="189"/>
    </location>
</feature>
<evidence type="ECO:0000256" key="1">
    <source>
        <dbReference type="ARBA" id="ARBA00004613"/>
    </source>
</evidence>
<comment type="subcellular location">
    <subcellularLocation>
        <location evidence="1">Secreted</location>
    </subcellularLocation>
</comment>
<dbReference type="PANTHER" id="PTHR21700:SF48">
    <property type="entry name" value="TRANSTHYRETIN-LIKE FAMILY PROTEIN"/>
    <property type="match status" value="1"/>
</dbReference>